<comment type="caution">
    <text evidence="1">The sequence shown here is derived from an EMBL/GenBank/DDBJ whole genome shotgun (WGS) entry which is preliminary data.</text>
</comment>
<accession>A0A9W9XPA0</accession>
<reference evidence="1" key="1">
    <citation type="submission" date="2022-12" db="EMBL/GenBank/DDBJ databases">
        <authorList>
            <person name="Petersen C."/>
        </authorList>
    </citation>
    <scope>NUCLEOTIDE SEQUENCE</scope>
    <source>
        <strain evidence="1">IBT 29495</strain>
    </source>
</reference>
<dbReference type="AlphaFoldDB" id="A0A9W9XPA0"/>
<dbReference type="Proteomes" id="UP001149954">
    <property type="component" value="Unassembled WGS sequence"/>
</dbReference>
<dbReference type="GO" id="GO:0016740">
    <property type="term" value="F:transferase activity"/>
    <property type="evidence" value="ECO:0007669"/>
    <property type="project" value="UniProtKB-KW"/>
</dbReference>
<dbReference type="OrthoDB" id="4369512at2759"/>
<protein>
    <submittedName>
        <fullName evidence="1">Acyl transferase/acyl hydrolase/lysophospholipase</fullName>
    </submittedName>
</protein>
<evidence type="ECO:0000313" key="1">
    <source>
        <dbReference type="EMBL" id="KAJ5496666.1"/>
    </source>
</evidence>
<reference evidence="1" key="2">
    <citation type="journal article" date="2023" name="IMA Fungus">
        <title>Comparative genomic study of the Penicillium genus elucidates a diverse pangenome and 15 lateral gene transfer events.</title>
        <authorList>
            <person name="Petersen C."/>
            <person name="Sorensen T."/>
            <person name="Nielsen M.R."/>
            <person name="Sondergaard T.E."/>
            <person name="Sorensen J.L."/>
            <person name="Fitzpatrick D.A."/>
            <person name="Frisvad J.C."/>
            <person name="Nielsen K.L."/>
        </authorList>
    </citation>
    <scope>NUCLEOTIDE SEQUENCE</scope>
    <source>
        <strain evidence="1">IBT 29495</strain>
    </source>
</reference>
<keyword evidence="1" id="KW-0378">Hydrolase</keyword>
<keyword evidence="2" id="KW-1185">Reference proteome</keyword>
<organism evidence="1 2">
    <name type="scientific">Penicillium fimorum</name>
    <dbReference type="NCBI Taxonomy" id="1882269"/>
    <lineage>
        <taxon>Eukaryota</taxon>
        <taxon>Fungi</taxon>
        <taxon>Dikarya</taxon>
        <taxon>Ascomycota</taxon>
        <taxon>Pezizomycotina</taxon>
        <taxon>Eurotiomycetes</taxon>
        <taxon>Eurotiomycetidae</taxon>
        <taxon>Eurotiales</taxon>
        <taxon>Aspergillaceae</taxon>
        <taxon>Penicillium</taxon>
    </lineage>
</organism>
<name>A0A9W9XPA0_9EURO</name>
<evidence type="ECO:0000313" key="2">
    <source>
        <dbReference type="Proteomes" id="UP001149954"/>
    </source>
</evidence>
<proteinExistence type="predicted"/>
<dbReference type="EMBL" id="JAPWDS010000005">
    <property type="protein sequence ID" value="KAJ5496666.1"/>
    <property type="molecule type" value="Genomic_DNA"/>
</dbReference>
<dbReference type="GO" id="GO:0016787">
    <property type="term" value="F:hydrolase activity"/>
    <property type="evidence" value="ECO:0007669"/>
    <property type="project" value="UniProtKB-KW"/>
</dbReference>
<gene>
    <name evidence="1" type="ORF">N7463_008653</name>
</gene>
<sequence>MQQDAVRVWYEKFTQEGLNWGLKFAVMEEVFRDLQRDPPQINEDELIQIMNMALVNQKPSTWDFRHDHLADLLTGVEFIGPQEQQERGFEGENHVFANPRAALFTASFSRRAPGETQTHSTAAHIPKEIAHALRYNQDTTPVLDALRAVVSNKLSNHILLPESEAGCQVSDVYFPHIRGRLPFVVLLKRSMTVNLLTGLIAQGLQTSA</sequence>
<keyword evidence="1" id="KW-0808">Transferase</keyword>